<feature type="compositionally biased region" description="Basic residues" evidence="1">
    <location>
        <begin position="138"/>
        <end position="156"/>
    </location>
</feature>
<reference evidence="5" key="2">
    <citation type="submission" date="2023-07" db="EMBL/GenBank/DDBJ databases">
        <title>Whole genome shotgun sequence of Streptomyces achromogenes subsp. rubradiris NBRC 14000.</title>
        <authorList>
            <person name="Komaki H."/>
            <person name="Tamura T."/>
        </authorList>
    </citation>
    <scope>NUCLEOTIDE SEQUENCE [LARGE SCALE GENOMIC DNA]</scope>
    <source>
        <strain evidence="5">NBRC 14000</strain>
    </source>
</reference>
<keyword evidence="5" id="KW-1185">Reference proteome</keyword>
<comment type="caution">
    <text evidence="2">The sequence shown here is derived from an EMBL/GenBank/DDBJ whole genome shotgun (WGS) entry which is preliminary data.</text>
</comment>
<reference evidence="2" key="1">
    <citation type="submission" date="2020-09" db="EMBL/GenBank/DDBJ databases">
        <title>Whole genome shotgun sequence of Streptomyces achromogenes subsp. rubradiris NBRC 14000.</title>
        <authorList>
            <person name="Komaki H."/>
            <person name="Tamura T."/>
        </authorList>
    </citation>
    <scope>NUCLEOTIDE SEQUENCE</scope>
    <source>
        <strain evidence="2 5">NBRC 14000</strain>
    </source>
</reference>
<name>A0ABQ3RAM3_STRRR</name>
<organism evidence="2 5">
    <name type="scientific">Streptomyces rubradiris</name>
    <name type="common">Streptomyces achromogenes subsp. rubradiris</name>
    <dbReference type="NCBI Taxonomy" id="285531"/>
    <lineage>
        <taxon>Bacteria</taxon>
        <taxon>Bacillati</taxon>
        <taxon>Actinomycetota</taxon>
        <taxon>Actinomycetes</taxon>
        <taxon>Kitasatosporales</taxon>
        <taxon>Streptomycetaceae</taxon>
        <taxon>Streptomyces</taxon>
    </lineage>
</organism>
<sequence length="180" mass="18024">MCVLSQLLQAGRGSSPLQAGPLVTSSAAMPCTGAMVSFRLVPKHGLVVVIGGMTTMVGPLPFAAQPPAPKADAAAGGTLVPSSLTGTGNGTVPPRPTGASLVTPGPQQTGADAGVLDTAPCSGSRAGIPAAGSTPQRRVGRLPVRHQPHRRRHRTGGHPGALAHHLSKPDLKSTGSSRPR</sequence>
<accession>A0ABQ3RAM3</accession>
<dbReference type="Proteomes" id="UP000646738">
    <property type="component" value="Unassembled WGS sequence"/>
</dbReference>
<dbReference type="EMBL" id="BNEA01000021">
    <property type="protein sequence ID" value="GHI58343.1"/>
    <property type="molecule type" value="Genomic_DNA"/>
</dbReference>
<evidence type="ECO:0000313" key="5">
    <source>
        <dbReference type="Proteomes" id="UP000646738"/>
    </source>
</evidence>
<dbReference type="EMBL" id="BNEA01000018">
    <property type="protein sequence ID" value="GHI58186.1"/>
    <property type="molecule type" value="Genomic_DNA"/>
</dbReference>
<evidence type="ECO:0000313" key="2">
    <source>
        <dbReference type="EMBL" id="GHI52909.1"/>
    </source>
</evidence>
<feature type="region of interest" description="Disordered" evidence="1">
    <location>
        <begin position="66"/>
        <end position="180"/>
    </location>
</feature>
<evidence type="ECO:0000256" key="1">
    <source>
        <dbReference type="SAM" id="MobiDB-lite"/>
    </source>
</evidence>
<evidence type="ECO:0000313" key="3">
    <source>
        <dbReference type="EMBL" id="GHI58186.1"/>
    </source>
</evidence>
<evidence type="ECO:0000313" key="4">
    <source>
        <dbReference type="EMBL" id="GHI58343.1"/>
    </source>
</evidence>
<gene>
    <name evidence="2" type="ORF">Srubr_27550</name>
    <name evidence="3" type="ORF">Srubr_80320</name>
    <name evidence="4" type="ORF">Srubr_81890</name>
</gene>
<dbReference type="EMBL" id="BNEA01000014">
    <property type="protein sequence ID" value="GHI52909.1"/>
    <property type="molecule type" value="Genomic_DNA"/>
</dbReference>
<protein>
    <submittedName>
        <fullName evidence="2">Uncharacterized protein</fullName>
    </submittedName>
</protein>
<proteinExistence type="predicted"/>